<comment type="similarity">
    <text evidence="1">Belongs to the eukaryotic ribosomal protein eS19 family.</text>
</comment>
<evidence type="ECO:0000313" key="6">
    <source>
        <dbReference type="EMBL" id="CAD7681999.1"/>
    </source>
</evidence>
<comment type="caution">
    <text evidence="6">The sequence shown here is derived from an EMBL/GenBank/DDBJ whole genome shotgun (WGS) entry which is preliminary data.</text>
</comment>
<evidence type="ECO:0000256" key="4">
    <source>
        <dbReference type="ARBA" id="ARBA00045524"/>
    </source>
</evidence>
<dbReference type="Gene3D" id="1.10.10.10">
    <property type="entry name" value="Winged helix-like DNA-binding domain superfamily/Winged helix DNA-binding domain"/>
    <property type="match status" value="1"/>
</dbReference>
<dbReference type="Proteomes" id="UP000645828">
    <property type="component" value="Unassembled WGS sequence"/>
</dbReference>
<dbReference type="GO" id="GO:0000028">
    <property type="term" value="P:ribosomal small subunit assembly"/>
    <property type="evidence" value="ECO:0007669"/>
    <property type="project" value="TreeGrafter"/>
</dbReference>
<dbReference type="Pfam" id="PF01090">
    <property type="entry name" value="Ribosomal_S19e"/>
    <property type="match status" value="1"/>
</dbReference>
<comment type="subunit">
    <text evidence="5">Component of the small ribosomal subunit. Part of the small subunit (SSU) processome, composed of more than 70 proteins and the RNA chaperone small nucleolar RNA (snoRNA) U3. Interacts with RPS19BP1; the interaction is direct and mediates the integration of RPS19 in state post-A1. Interacts with RPS19BP1.</text>
</comment>
<accession>A0A811Z5B3</accession>
<keyword evidence="2" id="KW-0689">Ribosomal protein</keyword>
<organism evidence="6 7">
    <name type="scientific">Nyctereutes procyonoides</name>
    <name type="common">Raccoon dog</name>
    <name type="synonym">Canis procyonoides</name>
    <dbReference type="NCBI Taxonomy" id="34880"/>
    <lineage>
        <taxon>Eukaryota</taxon>
        <taxon>Metazoa</taxon>
        <taxon>Chordata</taxon>
        <taxon>Craniata</taxon>
        <taxon>Vertebrata</taxon>
        <taxon>Euteleostomi</taxon>
        <taxon>Mammalia</taxon>
        <taxon>Eutheria</taxon>
        <taxon>Laurasiatheria</taxon>
        <taxon>Carnivora</taxon>
        <taxon>Caniformia</taxon>
        <taxon>Canidae</taxon>
        <taxon>Nyctereutes</taxon>
    </lineage>
</organism>
<protein>
    <submittedName>
        <fullName evidence="6">(raccoon dog) hypothetical protein</fullName>
    </submittedName>
</protein>
<dbReference type="InterPro" id="IPR001266">
    <property type="entry name" value="Ribosomal_eS19"/>
</dbReference>
<evidence type="ECO:0000256" key="3">
    <source>
        <dbReference type="ARBA" id="ARBA00023274"/>
    </source>
</evidence>
<evidence type="ECO:0000313" key="7">
    <source>
        <dbReference type="Proteomes" id="UP000645828"/>
    </source>
</evidence>
<dbReference type="GO" id="GO:0006412">
    <property type="term" value="P:translation"/>
    <property type="evidence" value="ECO:0007669"/>
    <property type="project" value="InterPro"/>
</dbReference>
<evidence type="ECO:0000256" key="5">
    <source>
        <dbReference type="ARBA" id="ARBA00046747"/>
    </source>
</evidence>
<dbReference type="SMART" id="SM01413">
    <property type="entry name" value="Ribosomal_S19e"/>
    <property type="match status" value="1"/>
</dbReference>
<proteinExistence type="inferred from homology"/>
<dbReference type="SUPFAM" id="SSF46785">
    <property type="entry name" value="Winged helix' DNA-binding domain"/>
    <property type="match status" value="1"/>
</dbReference>
<dbReference type="PANTHER" id="PTHR11710">
    <property type="entry name" value="40S RIBOSOMAL PROTEIN S19"/>
    <property type="match status" value="1"/>
</dbReference>
<dbReference type="EMBL" id="CAJHUB010000754">
    <property type="protein sequence ID" value="CAD7681999.1"/>
    <property type="molecule type" value="Genomic_DNA"/>
</dbReference>
<evidence type="ECO:0000256" key="2">
    <source>
        <dbReference type="ARBA" id="ARBA00022980"/>
    </source>
</evidence>
<dbReference type="GO" id="GO:0022627">
    <property type="term" value="C:cytosolic small ribosomal subunit"/>
    <property type="evidence" value="ECO:0007669"/>
    <property type="project" value="TreeGrafter"/>
</dbReference>
<gene>
    <name evidence="6" type="ORF">NYPRO_LOCUS14791</name>
</gene>
<dbReference type="InterPro" id="IPR036390">
    <property type="entry name" value="WH_DNA-bd_sf"/>
</dbReference>
<keyword evidence="3" id="KW-0687">Ribonucleoprotein</keyword>
<dbReference type="InterPro" id="IPR036388">
    <property type="entry name" value="WH-like_DNA-bd_sf"/>
</dbReference>
<name>A0A811Z5B3_NYCPR</name>
<evidence type="ECO:0000256" key="1">
    <source>
        <dbReference type="ARBA" id="ARBA00010014"/>
    </source>
</evidence>
<reference evidence="6" key="1">
    <citation type="submission" date="2020-12" db="EMBL/GenBank/DDBJ databases">
        <authorList>
            <consortium name="Molecular Ecology Group"/>
        </authorList>
    </citation>
    <scope>NUCLEOTIDE SEQUENCE</scope>
    <source>
        <strain evidence="6">TBG_1078</strain>
    </source>
</reference>
<comment type="function">
    <text evidence="4">Component of the small ribosomal subunit. The ribosome is a large ribonucleoprotein complex responsible for the synthesis of proteins in the cell. Required for pre-rRNA processing and maturation of 40S ribosomal subunits. Part of the small subunit (SSU) processome, first precursor of the small eukaryotic ribosomal subunit. During the assembly of the SSU processome in the nucleolus, many ribosome biogenesis factors, an RNA chaperone and ribosomal proteins associate with the nascent pre-rRNA and work in concert to generate RNA folding, modifications, rearrangements and cleavage as well as targeted degradation of pre-ribosomal RNA by the RNA exosome.</text>
</comment>
<dbReference type="AlphaFoldDB" id="A0A811Z5B3"/>
<dbReference type="GO" id="GO:0003735">
    <property type="term" value="F:structural constituent of ribosome"/>
    <property type="evidence" value="ECO:0007669"/>
    <property type="project" value="InterPro"/>
</dbReference>
<dbReference type="GO" id="GO:0003723">
    <property type="term" value="F:RNA binding"/>
    <property type="evidence" value="ECO:0007669"/>
    <property type="project" value="TreeGrafter"/>
</dbReference>
<sequence>MSGITAKDVNQQEFVRALAAFLSNLEIPEWVDIVKLAKHKELASYDKNWLYTQAASTAQHLYFRGGAGVTSVTKIYRGRQRNGVMSSHFSGGSKSVACRVLQALEGLIMVGKDQDEVRNLTSEGHREVWIESLDRW</sequence>
<dbReference type="FunFam" id="1.10.10.10:FF:000118">
    <property type="entry name" value="40S ribosomal protein S19"/>
    <property type="match status" value="1"/>
</dbReference>
<dbReference type="PANTHER" id="PTHR11710:SF0">
    <property type="entry name" value="40S RIBOSOMAL PROTEIN S19"/>
    <property type="match status" value="1"/>
</dbReference>
<keyword evidence="7" id="KW-1185">Reference proteome</keyword>